<evidence type="ECO:0000256" key="1">
    <source>
        <dbReference type="SAM" id="Phobius"/>
    </source>
</evidence>
<evidence type="ECO:0000313" key="2">
    <source>
        <dbReference type="EMBL" id="MBA9028395.1"/>
    </source>
</evidence>
<organism evidence="2 3">
    <name type="scientific">Peribacillus huizhouensis</name>
    <dbReference type="NCBI Taxonomy" id="1501239"/>
    <lineage>
        <taxon>Bacteria</taxon>
        <taxon>Bacillati</taxon>
        <taxon>Bacillota</taxon>
        <taxon>Bacilli</taxon>
        <taxon>Bacillales</taxon>
        <taxon>Bacillaceae</taxon>
        <taxon>Peribacillus</taxon>
    </lineage>
</organism>
<keyword evidence="1" id="KW-1133">Transmembrane helix</keyword>
<gene>
    <name evidence="2" type="ORF">HNP81_003715</name>
</gene>
<comment type="caution">
    <text evidence="2">The sequence shown here is derived from an EMBL/GenBank/DDBJ whole genome shotgun (WGS) entry which is preliminary data.</text>
</comment>
<protein>
    <submittedName>
        <fullName evidence="2">Membrane protein YqjE</fullName>
    </submittedName>
</protein>
<keyword evidence="1" id="KW-0812">Transmembrane</keyword>
<dbReference type="EMBL" id="JACJHX010000014">
    <property type="protein sequence ID" value="MBA9028395.1"/>
    <property type="molecule type" value="Genomic_DNA"/>
</dbReference>
<sequence>MDGDKQYNLFYSDDLDEILYLGILDRLFYKSTLKWWPMKMLIAFVVITFILALVGEIWEVSKSDKKYSGSTKKIVQT</sequence>
<proteinExistence type="predicted"/>
<accession>A0ABR6CUV9</accession>
<feature type="transmembrane region" description="Helical" evidence="1">
    <location>
        <begin position="36"/>
        <end position="58"/>
    </location>
</feature>
<reference evidence="2 3" key="1">
    <citation type="submission" date="2020-08" db="EMBL/GenBank/DDBJ databases">
        <title>Genomic Encyclopedia of Type Strains, Phase IV (KMG-IV): sequencing the most valuable type-strain genomes for metagenomic binning, comparative biology and taxonomic classification.</title>
        <authorList>
            <person name="Goeker M."/>
        </authorList>
    </citation>
    <scope>NUCLEOTIDE SEQUENCE [LARGE SCALE GENOMIC DNA]</scope>
    <source>
        <strain evidence="2 3">DSM 105481</strain>
    </source>
</reference>
<name>A0ABR6CUV9_9BACI</name>
<keyword evidence="1" id="KW-0472">Membrane</keyword>
<dbReference type="Proteomes" id="UP000626697">
    <property type="component" value="Unassembled WGS sequence"/>
</dbReference>
<keyword evidence="3" id="KW-1185">Reference proteome</keyword>
<evidence type="ECO:0000313" key="3">
    <source>
        <dbReference type="Proteomes" id="UP000626697"/>
    </source>
</evidence>